<dbReference type="InterPro" id="IPR054485">
    <property type="entry name" value="FlK-like_dom"/>
</dbReference>
<protein>
    <submittedName>
        <fullName evidence="4">Thioesterase superfamily</fullName>
    </submittedName>
</protein>
<dbReference type="PANTHER" id="PTHR36934">
    <property type="entry name" value="BLR0278 PROTEIN"/>
    <property type="match status" value="1"/>
</dbReference>
<feature type="active site" evidence="1">
    <location>
        <position position="70"/>
    </location>
</feature>
<evidence type="ECO:0000256" key="1">
    <source>
        <dbReference type="PIRSR" id="PIRSR014972-1"/>
    </source>
</evidence>
<dbReference type="PIRSF" id="PIRSF014972">
    <property type="entry name" value="FlK"/>
    <property type="match status" value="1"/>
</dbReference>
<evidence type="ECO:0000313" key="5">
    <source>
        <dbReference type="Proteomes" id="UP000243904"/>
    </source>
</evidence>
<feature type="binding site" evidence="2">
    <location>
        <position position="63"/>
    </location>
    <ligand>
        <name>CoA</name>
        <dbReference type="ChEBI" id="CHEBI:57287"/>
    </ligand>
</feature>
<feature type="binding site" evidence="2">
    <location>
        <position position="63"/>
    </location>
    <ligand>
        <name>substrate</name>
    </ligand>
</feature>
<feature type="active site" evidence="1">
    <location>
        <position position="36"/>
    </location>
</feature>
<dbReference type="Gene3D" id="3.10.129.10">
    <property type="entry name" value="Hotdog Thioesterase"/>
    <property type="match status" value="1"/>
</dbReference>
<feature type="binding site" evidence="2">
    <location>
        <position position="114"/>
    </location>
    <ligand>
        <name>substrate</name>
    </ligand>
</feature>
<dbReference type="Pfam" id="PF22636">
    <property type="entry name" value="FlK"/>
    <property type="match status" value="1"/>
</dbReference>
<dbReference type="EMBL" id="LT629750">
    <property type="protein sequence ID" value="SDT50330.1"/>
    <property type="molecule type" value="Genomic_DNA"/>
</dbReference>
<keyword evidence="5" id="KW-1185">Reference proteome</keyword>
<evidence type="ECO:0000256" key="2">
    <source>
        <dbReference type="PIRSR" id="PIRSR014972-2"/>
    </source>
</evidence>
<evidence type="ECO:0000259" key="3">
    <source>
        <dbReference type="Pfam" id="PF22636"/>
    </source>
</evidence>
<dbReference type="Proteomes" id="UP000243904">
    <property type="component" value="Chromosome I"/>
</dbReference>
<dbReference type="InterPro" id="IPR029069">
    <property type="entry name" value="HotDog_dom_sf"/>
</dbReference>
<dbReference type="RefSeq" id="WP_146690243.1">
    <property type="nucleotide sequence ID" value="NZ_LT629750.1"/>
</dbReference>
<feature type="domain" description="Fluoroacetyl-CoA-specific thioesterase-like" evidence="3">
    <location>
        <begin position="18"/>
        <end position="118"/>
    </location>
</feature>
<dbReference type="InterPro" id="IPR025540">
    <property type="entry name" value="FlK"/>
</dbReference>
<accession>A0A1H2AWB3</accession>
<evidence type="ECO:0000313" key="4">
    <source>
        <dbReference type="EMBL" id="SDT50330.1"/>
    </source>
</evidence>
<reference evidence="5" key="1">
    <citation type="submission" date="2016-10" db="EMBL/GenBank/DDBJ databases">
        <authorList>
            <person name="Varghese N."/>
            <person name="Submissions S."/>
        </authorList>
    </citation>
    <scope>NUCLEOTIDE SEQUENCE [LARGE SCALE GENOMIC DNA]</scope>
    <source>
        <strain evidence="5">GAS369</strain>
    </source>
</reference>
<feature type="active site" evidence="1">
    <location>
        <position position="44"/>
    </location>
</feature>
<organism evidence="4 5">
    <name type="scientific">Bradyrhizobium canariense</name>
    <dbReference type="NCBI Taxonomy" id="255045"/>
    <lineage>
        <taxon>Bacteria</taxon>
        <taxon>Pseudomonadati</taxon>
        <taxon>Pseudomonadota</taxon>
        <taxon>Alphaproteobacteria</taxon>
        <taxon>Hyphomicrobiales</taxon>
        <taxon>Nitrobacteraceae</taxon>
        <taxon>Bradyrhizobium</taxon>
    </lineage>
</organism>
<dbReference type="PANTHER" id="PTHR36934:SF1">
    <property type="entry name" value="THIOESTERASE DOMAIN-CONTAINING PROTEIN"/>
    <property type="match status" value="1"/>
</dbReference>
<name>A0A1H2AWB3_9BRAD</name>
<sequence>MRQIPLGTKGTFTLRVLPEHLANQFKDAMLPQVLATPVMILVMENAALNAIRPFLETGESAVGTEIDVRHLAATPVGHNVRAEAEVIRTEGKRIVFKVSARDETEEIGNGTHQRIVINLQSFNERLAKKSKR</sequence>
<dbReference type="SUPFAM" id="SSF54637">
    <property type="entry name" value="Thioesterase/thiol ester dehydrase-isomerase"/>
    <property type="match status" value="1"/>
</dbReference>
<proteinExistence type="predicted"/>
<gene>
    <name evidence="4" type="ORF">SAMN05444158_6555</name>
</gene>
<dbReference type="AlphaFoldDB" id="A0A1H2AWB3"/>